<keyword evidence="1" id="KW-1133">Transmembrane helix</keyword>
<accession>A0A9X3SPV7</accession>
<evidence type="ECO:0000313" key="2">
    <source>
        <dbReference type="EMBL" id="MDA1359411.1"/>
    </source>
</evidence>
<comment type="caution">
    <text evidence="2">The sequence shown here is derived from an EMBL/GenBank/DDBJ whole genome shotgun (WGS) entry which is preliminary data.</text>
</comment>
<dbReference type="AlphaFoldDB" id="A0A9X3SPV7"/>
<evidence type="ECO:0000313" key="3">
    <source>
        <dbReference type="Proteomes" id="UP001146067"/>
    </source>
</evidence>
<keyword evidence="1" id="KW-0812">Transmembrane</keyword>
<organism evidence="2 3">
    <name type="scientific">Glycomyces luteolus</name>
    <dbReference type="NCBI Taxonomy" id="2670330"/>
    <lineage>
        <taxon>Bacteria</taxon>
        <taxon>Bacillati</taxon>
        <taxon>Actinomycetota</taxon>
        <taxon>Actinomycetes</taxon>
        <taxon>Glycomycetales</taxon>
        <taxon>Glycomycetaceae</taxon>
        <taxon>Glycomyces</taxon>
    </lineage>
</organism>
<dbReference type="EMBL" id="JAPZVP010000005">
    <property type="protein sequence ID" value="MDA1359411.1"/>
    <property type="molecule type" value="Genomic_DNA"/>
</dbReference>
<reference evidence="2" key="1">
    <citation type="submission" date="2022-12" db="EMBL/GenBank/DDBJ databases">
        <title>Gycomyces niveus sp.nov.,a novel actinomycete isolated from soil in Shouguan.</title>
        <authorList>
            <person name="Yang X."/>
        </authorList>
    </citation>
    <scope>NUCLEOTIDE SEQUENCE</scope>
    <source>
        <strain evidence="2">NEAU-A15</strain>
    </source>
</reference>
<proteinExistence type="predicted"/>
<keyword evidence="1" id="KW-0472">Membrane</keyword>
<feature type="transmembrane region" description="Helical" evidence="1">
    <location>
        <begin position="155"/>
        <end position="180"/>
    </location>
</feature>
<keyword evidence="3" id="KW-1185">Reference proteome</keyword>
<dbReference type="Proteomes" id="UP001146067">
    <property type="component" value="Unassembled WGS sequence"/>
</dbReference>
<protein>
    <submittedName>
        <fullName evidence="2">Uncharacterized protein</fullName>
    </submittedName>
</protein>
<feature type="transmembrane region" description="Helical" evidence="1">
    <location>
        <begin position="66"/>
        <end position="84"/>
    </location>
</feature>
<evidence type="ECO:0000256" key="1">
    <source>
        <dbReference type="SAM" id="Phobius"/>
    </source>
</evidence>
<name>A0A9X3SPV7_9ACTN</name>
<dbReference type="RefSeq" id="WP_270109250.1">
    <property type="nucleotide sequence ID" value="NZ_JAPZVP010000005.1"/>
</dbReference>
<sequence>MAAIEAGDGRAGDRLETAARWLRGLMALALVNLVANSAYFLVALYRDIEVFPDNEGGLAVFSWYDYSLFVVPPALAIAAHWPLLRAGSKRLAGLRDGDDRARRVVHLLAYVSAAGLVLYAWATVQYLDIGNHADGVAVLHPDIAMPQLASGGVNVLGWTGVLSLLAIVVLFTGALAVAVLTRRGRD</sequence>
<gene>
    <name evidence="2" type="ORF">O1R50_07255</name>
</gene>
<feature type="transmembrane region" description="Helical" evidence="1">
    <location>
        <begin position="104"/>
        <end position="122"/>
    </location>
</feature>
<feature type="transmembrane region" description="Helical" evidence="1">
    <location>
        <begin position="21"/>
        <end position="46"/>
    </location>
</feature>